<dbReference type="AlphaFoldDB" id="A0A9Q5QW21"/>
<reference evidence="2 3" key="1">
    <citation type="submission" date="2017-01" db="EMBL/GenBank/DDBJ databases">
        <authorList>
            <person name="Abreu V.A."/>
            <person name="Popin R.V."/>
            <person name="Rigonato J."/>
            <person name="Andreote A.P."/>
            <person name="Schaker P.C."/>
            <person name="Hoff-Risseti C."/>
            <person name="Alvarenga D.O."/>
            <person name="Varani A.M."/>
            <person name="Fiore M.F."/>
        </authorList>
    </citation>
    <scope>NUCLEOTIDE SEQUENCE [LARGE SCALE GENOMIC DNA]</scope>
    <source>
        <strain evidence="2 3">CENA302</strain>
    </source>
</reference>
<dbReference type="EMBL" id="MTPU01000048">
    <property type="protein sequence ID" value="OPH09503.1"/>
    <property type="molecule type" value="Genomic_DNA"/>
</dbReference>
<accession>A0A9Q5QW21</accession>
<dbReference type="Pfam" id="PF00501">
    <property type="entry name" value="AMP-binding"/>
    <property type="match status" value="1"/>
</dbReference>
<dbReference type="SUPFAM" id="SSF56801">
    <property type="entry name" value="Acetyl-CoA synthetase-like"/>
    <property type="match status" value="1"/>
</dbReference>
<proteinExistence type="predicted"/>
<protein>
    <recommendedName>
        <fullName evidence="1">AMP-dependent synthetase/ligase domain-containing protein</fullName>
    </recommendedName>
</protein>
<dbReference type="GO" id="GO:0005737">
    <property type="term" value="C:cytoplasm"/>
    <property type="evidence" value="ECO:0007669"/>
    <property type="project" value="TreeGrafter"/>
</dbReference>
<evidence type="ECO:0000313" key="3">
    <source>
        <dbReference type="Proteomes" id="UP000190056"/>
    </source>
</evidence>
<dbReference type="PANTHER" id="PTHR45527">
    <property type="entry name" value="NONRIBOSOMAL PEPTIDE SYNTHETASE"/>
    <property type="match status" value="1"/>
</dbReference>
<dbReference type="InterPro" id="IPR042099">
    <property type="entry name" value="ANL_N_sf"/>
</dbReference>
<evidence type="ECO:0000259" key="1">
    <source>
        <dbReference type="Pfam" id="PF00501"/>
    </source>
</evidence>
<dbReference type="Proteomes" id="UP000190056">
    <property type="component" value="Unassembled WGS sequence"/>
</dbReference>
<dbReference type="InterPro" id="IPR000873">
    <property type="entry name" value="AMP-dep_synth/lig_dom"/>
</dbReference>
<comment type="caution">
    <text evidence="2">The sequence shown here is derived from an EMBL/GenBank/DDBJ whole genome shotgun (WGS) entry which is preliminary data.</text>
</comment>
<dbReference type="PANTHER" id="PTHR45527:SF1">
    <property type="entry name" value="FATTY ACID SYNTHASE"/>
    <property type="match status" value="1"/>
</dbReference>
<dbReference type="GO" id="GO:0043041">
    <property type="term" value="P:amino acid activation for nonribosomal peptide biosynthetic process"/>
    <property type="evidence" value="ECO:0007669"/>
    <property type="project" value="TreeGrafter"/>
</dbReference>
<feature type="domain" description="AMP-dependent synthetase/ligase" evidence="1">
    <location>
        <begin position="56"/>
        <end position="93"/>
    </location>
</feature>
<gene>
    <name evidence="2" type="ORF">CENA302_10365</name>
</gene>
<name>A0A9Q5QW21_9CYAN</name>
<dbReference type="Gene3D" id="3.40.50.12780">
    <property type="entry name" value="N-terminal domain of ligase-like"/>
    <property type="match status" value="1"/>
</dbReference>
<evidence type="ECO:0000313" key="2">
    <source>
        <dbReference type="EMBL" id="OPH09503.1"/>
    </source>
</evidence>
<organism evidence="2 3">
    <name type="scientific">Cylindrospermopsis raciborskii CENA302</name>
    <dbReference type="NCBI Taxonomy" id="1170768"/>
    <lineage>
        <taxon>Bacteria</taxon>
        <taxon>Bacillati</taxon>
        <taxon>Cyanobacteriota</taxon>
        <taxon>Cyanophyceae</taxon>
        <taxon>Nostocales</taxon>
        <taxon>Aphanizomenonaceae</taxon>
        <taxon>Cylindrospermopsis</taxon>
    </lineage>
</organism>
<sequence>MESMENSFRVELCEIQLESQYPLGHVITATTEEQLHILVGRNNTVTDYQCIHEWVEEQTQQTPDHIAVVFGSEQLTYQQLNQRANQLAHYLQA</sequence>
<dbReference type="GO" id="GO:0044550">
    <property type="term" value="P:secondary metabolite biosynthetic process"/>
    <property type="evidence" value="ECO:0007669"/>
    <property type="project" value="TreeGrafter"/>
</dbReference>
<dbReference type="GO" id="GO:0031177">
    <property type="term" value="F:phosphopantetheine binding"/>
    <property type="evidence" value="ECO:0007669"/>
    <property type="project" value="TreeGrafter"/>
</dbReference>